<evidence type="ECO:0000259" key="4">
    <source>
        <dbReference type="PROSITE" id="PS50086"/>
    </source>
</evidence>
<dbReference type="InterPro" id="IPR035969">
    <property type="entry name" value="Rab-GAP_TBC_sf"/>
</dbReference>
<keyword evidence="3" id="KW-1133">Transmembrane helix</keyword>
<dbReference type="PROSITE" id="PS50086">
    <property type="entry name" value="TBC_RABGAP"/>
    <property type="match status" value="1"/>
</dbReference>
<keyword evidence="6" id="KW-1185">Reference proteome</keyword>
<feature type="compositionally biased region" description="Low complexity" evidence="2">
    <location>
        <begin position="1"/>
        <end position="26"/>
    </location>
</feature>
<evidence type="ECO:0000313" key="5">
    <source>
        <dbReference type="EMBL" id="KZM22728.1"/>
    </source>
</evidence>
<feature type="transmembrane region" description="Helical" evidence="3">
    <location>
        <begin position="222"/>
        <end position="240"/>
    </location>
</feature>
<keyword evidence="3" id="KW-0812">Transmembrane</keyword>
<feature type="transmembrane region" description="Helical" evidence="3">
    <location>
        <begin position="246"/>
        <end position="268"/>
    </location>
</feature>
<dbReference type="SMART" id="SM00164">
    <property type="entry name" value="TBC"/>
    <property type="match status" value="1"/>
</dbReference>
<evidence type="ECO:0000313" key="6">
    <source>
        <dbReference type="Proteomes" id="UP000076837"/>
    </source>
</evidence>
<gene>
    <name evidence="5" type="ORF">ST47_g6131</name>
</gene>
<dbReference type="STRING" id="5454.A0A163CVV7"/>
<dbReference type="GO" id="GO:0006888">
    <property type="term" value="P:endoplasmic reticulum to Golgi vesicle-mediated transport"/>
    <property type="evidence" value="ECO:0007669"/>
    <property type="project" value="TreeGrafter"/>
</dbReference>
<keyword evidence="3" id="KW-0472">Membrane</keyword>
<evidence type="ECO:0000256" key="3">
    <source>
        <dbReference type="SAM" id="Phobius"/>
    </source>
</evidence>
<dbReference type="Gene3D" id="1.10.472.80">
    <property type="entry name" value="Ypt/Rab-GAP domain of gyp1p, domain 3"/>
    <property type="match status" value="1"/>
</dbReference>
<dbReference type="GO" id="GO:0005096">
    <property type="term" value="F:GTPase activator activity"/>
    <property type="evidence" value="ECO:0007669"/>
    <property type="project" value="UniProtKB-KW"/>
</dbReference>
<dbReference type="InterPro" id="IPR000195">
    <property type="entry name" value="Rab-GAP-TBC_dom"/>
</dbReference>
<dbReference type="AlphaFoldDB" id="A0A163CVV7"/>
<dbReference type="SUPFAM" id="SSF47923">
    <property type="entry name" value="Ypt/Rab-GAP domain of gyp1p"/>
    <property type="match status" value="2"/>
</dbReference>
<dbReference type="InterPro" id="IPR045913">
    <property type="entry name" value="TBC20/Gyp8-like"/>
</dbReference>
<protein>
    <submittedName>
        <fullName evidence="5">Rab GTPase activator</fullName>
    </submittedName>
</protein>
<dbReference type="Proteomes" id="UP000076837">
    <property type="component" value="Unassembled WGS sequence"/>
</dbReference>
<feature type="region of interest" description="Disordered" evidence="2">
    <location>
        <begin position="1"/>
        <end position="29"/>
    </location>
</feature>
<reference evidence="5 6" key="1">
    <citation type="journal article" date="2016" name="Sci. Rep.">
        <title>Draft genome sequencing and secretome analysis of fungal phytopathogen Ascochyta rabiei provides insight into the necrotrophic effector repertoire.</title>
        <authorList>
            <person name="Verma S."/>
            <person name="Gazara R.K."/>
            <person name="Nizam S."/>
            <person name="Parween S."/>
            <person name="Chattopadhyay D."/>
            <person name="Verma P.K."/>
        </authorList>
    </citation>
    <scope>NUCLEOTIDE SEQUENCE [LARGE SCALE GENOMIC DNA]</scope>
    <source>
        <strain evidence="5 6">ArDII</strain>
    </source>
</reference>
<dbReference type="Gene3D" id="1.10.8.1310">
    <property type="match status" value="1"/>
</dbReference>
<dbReference type="PANTHER" id="PTHR20913:SF7">
    <property type="entry name" value="RE60063P"/>
    <property type="match status" value="1"/>
</dbReference>
<comment type="caution">
    <text evidence="5">The sequence shown here is derived from an EMBL/GenBank/DDBJ whole genome shotgun (WGS) entry which is preliminary data.</text>
</comment>
<feature type="transmembrane region" description="Helical" evidence="3">
    <location>
        <begin position="385"/>
        <end position="403"/>
    </location>
</feature>
<name>A0A163CVV7_DIDRA</name>
<evidence type="ECO:0000256" key="2">
    <source>
        <dbReference type="SAM" id="MobiDB-lite"/>
    </source>
</evidence>
<feature type="domain" description="Rab-GAP TBC" evidence="4">
    <location>
        <begin position="64"/>
        <end position="254"/>
    </location>
</feature>
<accession>A0A163CVV7</accession>
<dbReference type="Pfam" id="PF00566">
    <property type="entry name" value="RabGAP-TBC"/>
    <property type="match status" value="1"/>
</dbReference>
<keyword evidence="1" id="KW-0343">GTPase activation</keyword>
<evidence type="ECO:0000256" key="1">
    <source>
        <dbReference type="ARBA" id="ARBA00022468"/>
    </source>
</evidence>
<dbReference type="PANTHER" id="PTHR20913">
    <property type="entry name" value="TBC1 DOMAIN FAMILY MEMBER 20/GTPASE"/>
    <property type="match status" value="1"/>
</dbReference>
<dbReference type="EMBL" id="JYNV01000211">
    <property type="protein sequence ID" value="KZM22728.1"/>
    <property type="molecule type" value="Genomic_DNA"/>
</dbReference>
<proteinExistence type="predicted"/>
<organism evidence="5 6">
    <name type="scientific">Didymella rabiei</name>
    <name type="common">Chickpea ascochyta blight fungus</name>
    <name type="synonym">Mycosphaerella rabiei</name>
    <dbReference type="NCBI Taxonomy" id="5454"/>
    <lineage>
        <taxon>Eukaryota</taxon>
        <taxon>Fungi</taxon>
        <taxon>Dikarya</taxon>
        <taxon>Ascomycota</taxon>
        <taxon>Pezizomycotina</taxon>
        <taxon>Dothideomycetes</taxon>
        <taxon>Pleosporomycetidae</taxon>
        <taxon>Pleosporales</taxon>
        <taxon>Pleosporineae</taxon>
        <taxon>Didymellaceae</taxon>
        <taxon>Ascochyta</taxon>
    </lineage>
</organism>
<dbReference type="GO" id="GO:0005789">
    <property type="term" value="C:endoplasmic reticulum membrane"/>
    <property type="evidence" value="ECO:0007669"/>
    <property type="project" value="TreeGrafter"/>
</dbReference>
<sequence length="431" mass="48831">MAASRSRTPRTPSRSVSPGSPPARRSTPVDLSLADKAKEGLVTAACDEGDVAALVGLCTSTHGLVSDGLRRTAWPILLGCRNTDTDTDSETDTDTHADDLPAHREEGQVALDVNRAFVYYPKHDSEKELDHRKRELSMVILEVLRRHPALSYFQGYHDIVQVLYLVLGVRAAPRAAARLSLLRIRDFMLSSLEPAIAQLELLRPLLQHADPVLYTHLPKSSATFALAGTITMFAHNITVYKDITRLFDFFLAHHAVMPLYFFAAVVLSRREELLEIDKEDEDILHVMLSKLPEPFDIEFHIARSIELYERLPPSTLHSWEWWRISSSSVLKTSGTLADLQRLPLAAGERYFAQQEKEVCRQQFQKQLLQQASRNFKFFQSRLWHYRRFGAVSFAVAVGLYALWLGKNGSIGPAQYPLFGYLDMLLRRFWGA</sequence>